<protein>
    <submittedName>
        <fullName evidence="1">Uncharacterized protein</fullName>
    </submittedName>
</protein>
<dbReference type="EMBL" id="BGZK01003389">
    <property type="protein sequence ID" value="GBP00738.1"/>
    <property type="molecule type" value="Genomic_DNA"/>
</dbReference>
<gene>
    <name evidence="1" type="ORF">EVAR_69676_1</name>
</gene>
<accession>A0A4C1SHS4</accession>
<sequence>MLVKITGLRKKNNARYKKHIVKEDRENTILTRGGVILHKDNIKNYTLKHDDNQIPNITRVALPMGANVEIKKLEDSKFLLTKTDDVLLFDEYSYLFHVTNLTKVLSPYRKIVTEEYKPATQELVWIKKIELLAS</sequence>
<dbReference type="Proteomes" id="UP000299102">
    <property type="component" value="Unassembled WGS sequence"/>
</dbReference>
<dbReference type="OrthoDB" id="8009878at2759"/>
<evidence type="ECO:0000313" key="2">
    <source>
        <dbReference type="Proteomes" id="UP000299102"/>
    </source>
</evidence>
<name>A0A4C1SHS4_EUMVA</name>
<keyword evidence="2" id="KW-1185">Reference proteome</keyword>
<dbReference type="AlphaFoldDB" id="A0A4C1SHS4"/>
<organism evidence="1 2">
    <name type="scientific">Eumeta variegata</name>
    <name type="common">Bagworm moth</name>
    <name type="synonym">Eumeta japonica</name>
    <dbReference type="NCBI Taxonomy" id="151549"/>
    <lineage>
        <taxon>Eukaryota</taxon>
        <taxon>Metazoa</taxon>
        <taxon>Ecdysozoa</taxon>
        <taxon>Arthropoda</taxon>
        <taxon>Hexapoda</taxon>
        <taxon>Insecta</taxon>
        <taxon>Pterygota</taxon>
        <taxon>Neoptera</taxon>
        <taxon>Endopterygota</taxon>
        <taxon>Lepidoptera</taxon>
        <taxon>Glossata</taxon>
        <taxon>Ditrysia</taxon>
        <taxon>Tineoidea</taxon>
        <taxon>Psychidae</taxon>
        <taxon>Oiketicinae</taxon>
        <taxon>Eumeta</taxon>
    </lineage>
</organism>
<comment type="caution">
    <text evidence="1">The sequence shown here is derived from an EMBL/GenBank/DDBJ whole genome shotgun (WGS) entry which is preliminary data.</text>
</comment>
<reference evidence="1 2" key="1">
    <citation type="journal article" date="2019" name="Commun. Biol.">
        <title>The bagworm genome reveals a unique fibroin gene that provides high tensile strength.</title>
        <authorList>
            <person name="Kono N."/>
            <person name="Nakamura H."/>
            <person name="Ohtoshi R."/>
            <person name="Tomita M."/>
            <person name="Numata K."/>
            <person name="Arakawa K."/>
        </authorList>
    </citation>
    <scope>NUCLEOTIDE SEQUENCE [LARGE SCALE GENOMIC DNA]</scope>
</reference>
<proteinExistence type="predicted"/>
<evidence type="ECO:0000313" key="1">
    <source>
        <dbReference type="EMBL" id="GBP00738.1"/>
    </source>
</evidence>